<dbReference type="RefSeq" id="WP_012368749.1">
    <property type="nucleotide sequence ID" value="NC_010554.1"/>
</dbReference>
<dbReference type="HOGENOM" id="CLU_1060673_0_0_6"/>
<evidence type="ECO:0000313" key="3">
    <source>
        <dbReference type="Proteomes" id="UP000008319"/>
    </source>
</evidence>
<name>B4F2N8_PROMH</name>
<accession>B4F2N8</accession>
<dbReference type="EMBL" id="AM942759">
    <property type="protein sequence ID" value="CAR46804.1"/>
    <property type="molecule type" value="Genomic_DNA"/>
</dbReference>
<protein>
    <submittedName>
        <fullName evidence="2">Phage protein</fullName>
    </submittedName>
</protein>
<keyword evidence="1" id="KW-0472">Membrane</keyword>
<keyword evidence="1" id="KW-0812">Transmembrane</keyword>
<dbReference type="GeneID" id="6802115"/>
<evidence type="ECO:0000256" key="1">
    <source>
        <dbReference type="SAM" id="Phobius"/>
    </source>
</evidence>
<organism evidence="2 3">
    <name type="scientific">Proteus mirabilis (strain HI4320)</name>
    <dbReference type="NCBI Taxonomy" id="529507"/>
    <lineage>
        <taxon>Bacteria</taxon>
        <taxon>Pseudomonadati</taxon>
        <taxon>Pseudomonadota</taxon>
        <taxon>Gammaproteobacteria</taxon>
        <taxon>Enterobacterales</taxon>
        <taxon>Morganellaceae</taxon>
        <taxon>Proteus</taxon>
    </lineage>
</organism>
<feature type="transmembrane region" description="Helical" evidence="1">
    <location>
        <begin position="192"/>
        <end position="213"/>
    </location>
</feature>
<dbReference type="Proteomes" id="UP000008319">
    <property type="component" value="Chromosome"/>
</dbReference>
<feature type="transmembrane region" description="Helical" evidence="1">
    <location>
        <begin position="220"/>
        <end position="239"/>
    </location>
</feature>
<feature type="transmembrane region" description="Helical" evidence="1">
    <location>
        <begin position="162"/>
        <end position="180"/>
    </location>
</feature>
<reference evidence="2 3" key="1">
    <citation type="journal article" date="2008" name="J. Bacteriol.">
        <title>Complete genome sequence of uropathogenic Proteus mirabilis, a master of both adherence and motility.</title>
        <authorList>
            <person name="Pearson M.M."/>
            <person name="Sebaihia M."/>
            <person name="Churcher C."/>
            <person name="Quail M.A."/>
            <person name="Seshasayee A.S."/>
            <person name="Luscombe N.M."/>
            <person name="Abdellah Z."/>
            <person name="Arrosmith C."/>
            <person name="Atkin B."/>
            <person name="Chillingworth T."/>
            <person name="Hauser H."/>
            <person name="Jagels K."/>
            <person name="Moule S."/>
            <person name="Mungall K."/>
            <person name="Norbertczak H."/>
            <person name="Rabbinowitsch E."/>
            <person name="Walker D."/>
            <person name="Whithead S."/>
            <person name="Thomson N.R."/>
            <person name="Rather P.N."/>
            <person name="Parkhill J."/>
            <person name="Mobley H.L."/>
        </authorList>
    </citation>
    <scope>NUCLEOTIDE SEQUENCE [LARGE SCALE GENOMIC DNA]</scope>
    <source>
        <strain evidence="2 3">HI4320</strain>
    </source>
</reference>
<gene>
    <name evidence="2" type="ordered locus">PMI3471</name>
</gene>
<dbReference type="PATRIC" id="fig|529507.6.peg.3398"/>
<keyword evidence="1" id="KW-1133">Transmembrane helix</keyword>
<proteinExistence type="predicted"/>
<dbReference type="EnsemblBacteria" id="CAR46804">
    <property type="protein sequence ID" value="CAR46804"/>
    <property type="gene ID" value="PMI3471"/>
</dbReference>
<dbReference type="AlphaFoldDB" id="B4F2N8"/>
<evidence type="ECO:0000313" key="2">
    <source>
        <dbReference type="EMBL" id="CAR46804.1"/>
    </source>
</evidence>
<keyword evidence="3" id="KW-1185">Reference proteome</keyword>
<dbReference type="KEGG" id="pmr:PMI3471"/>
<sequence length="262" mass="29999">MLKHKEDESIHIESKKKLDMELQFLIDEMQAGKDKNTILPLLNKLQLQFSTYVTDFENFIVRVSENGYYRSKCEIKDVLISVENFLNSSAVVAEAINTVSSIFNLPQCYQEGNFITTAQIILRTHQKEKSEELSKIYKNKGLSTNGFDSKEKIYLNRHGFDMTRFISLILGLICILYFLYEYKIGNINNGISWFNYRLFIPAGLGAIIFSLFPATMQLKLRAGVTATGIVAFIIFFYAVNPAKVPDFQLHNIDSKESSVKNK</sequence>